<feature type="region of interest" description="Disordered" evidence="6">
    <location>
        <begin position="149"/>
        <end position="280"/>
    </location>
</feature>
<organism evidence="8 9">
    <name type="scientific">Exophiala mesophila</name>
    <name type="common">Black yeast-like fungus</name>
    <dbReference type="NCBI Taxonomy" id="212818"/>
    <lineage>
        <taxon>Eukaryota</taxon>
        <taxon>Fungi</taxon>
        <taxon>Dikarya</taxon>
        <taxon>Ascomycota</taxon>
        <taxon>Pezizomycotina</taxon>
        <taxon>Eurotiomycetes</taxon>
        <taxon>Chaetothyriomycetidae</taxon>
        <taxon>Chaetothyriales</taxon>
        <taxon>Herpotrichiellaceae</taxon>
        <taxon>Exophiala</taxon>
    </lineage>
</organism>
<reference evidence="8 9" key="1">
    <citation type="submission" date="2017-03" db="EMBL/GenBank/DDBJ databases">
        <title>Genomes of endolithic fungi from Antarctica.</title>
        <authorList>
            <person name="Coleine C."/>
            <person name="Masonjones S."/>
            <person name="Stajich J.E."/>
        </authorList>
    </citation>
    <scope>NUCLEOTIDE SEQUENCE [LARGE SCALE GENOMIC DNA]</scope>
    <source>
        <strain evidence="8 9">CCFEE 6314</strain>
    </source>
</reference>
<feature type="compositionally biased region" description="Basic and acidic residues" evidence="6">
    <location>
        <begin position="708"/>
        <end position="717"/>
    </location>
</feature>
<dbReference type="PROSITE" id="PS00036">
    <property type="entry name" value="BZIP_BASIC"/>
    <property type="match status" value="1"/>
</dbReference>
<dbReference type="InterPro" id="IPR046347">
    <property type="entry name" value="bZIP_sf"/>
</dbReference>
<dbReference type="Gene3D" id="6.10.140.1040">
    <property type="match status" value="1"/>
</dbReference>
<keyword evidence="4" id="KW-0539">Nucleus</keyword>
<feature type="region of interest" description="Disordered" evidence="6">
    <location>
        <begin position="403"/>
        <end position="745"/>
    </location>
</feature>
<feature type="compositionally biased region" description="Basic and acidic residues" evidence="6">
    <location>
        <begin position="601"/>
        <end position="674"/>
    </location>
</feature>
<evidence type="ECO:0000256" key="3">
    <source>
        <dbReference type="ARBA" id="ARBA00022490"/>
    </source>
</evidence>
<sequence length="745" mass="80469">MGSIANSDVTVSDAVVPKRELSIDGYSSDSASDAEIGDHIDGAADQGSQGPAPAPKRKGGRKPIYATSEERKQRNRQAQAAFRERRTEYIKQLETTIQHHEENLQNLQQSHRAAADECLMLRYKNSLLERILLEKGIDVQAELALKGSPNLRPHRVPPITGQASPMQKAMLNRQQQARHRPVMAPPIQTVNPSSHVGGQRNFAGSPTAQPTPPSQHSSPSNARSPGFALQTGMTSPATDVGPSPAQQHHGRPIQPSQQAYNQQPRQHNRTTDSVSTDQEYDAQPDMIDELDAEDVDTDSFIPNFRLPPTTATSMAMGMQASPPMTTSAASDNGGGGPLIDPYDPMLDADPFGLTASMHFPNPYNFPPTQTRRWSLHKESLHGRRSRGNVMTDVKSKNLYELLGNTSDQDSDREPEPPTKAIDKTAPRSGKRDAPKAAPAAPTEVAGRGRGGRRGGGFSGNEAAFRDRATGRNFNREQPTGEGAGQDAYGNRGGRGPGARRGGRAQGPRRGGDRHSRTGIADHPKQEGHGWGENTGEGELADEKAGDAIASQEVKEGGFDAGQSAAWDANAEQVNLDGEAQEQEAEPEDNNKSYADYLAEQAAKKLESLGLKEARAPNEGAKENKKWKSAKELTKEETTDYFKGEDKAKRERAREAKKEFLDIDYSFKESRETTRGRGGRGGGRGRGDRGDYRGEGRGEFRGGRGGSRGRGDRGEFRGRGGRGRGSSDGPAVAVNDETAFPSLGGK</sequence>
<dbReference type="SMART" id="SM01233">
    <property type="entry name" value="HABP4_PAI-RBP1"/>
    <property type="match status" value="1"/>
</dbReference>
<feature type="compositionally biased region" description="Polar residues" evidence="6">
    <location>
        <begin position="1"/>
        <end position="10"/>
    </location>
</feature>
<proteinExistence type="predicted"/>
<dbReference type="Gene3D" id="1.20.5.170">
    <property type="match status" value="1"/>
</dbReference>
<feature type="region of interest" description="Disordered" evidence="6">
    <location>
        <begin position="318"/>
        <end position="338"/>
    </location>
</feature>
<dbReference type="GO" id="GO:0000976">
    <property type="term" value="F:transcription cis-regulatory region binding"/>
    <property type="evidence" value="ECO:0007669"/>
    <property type="project" value="InterPro"/>
</dbReference>
<feature type="compositionally biased region" description="Basic and acidic residues" evidence="6">
    <location>
        <begin position="409"/>
        <end position="434"/>
    </location>
</feature>
<comment type="caution">
    <text evidence="8">The sequence shown here is derived from an EMBL/GenBank/DDBJ whole genome shotgun (WGS) entry which is preliminary data.</text>
</comment>
<dbReference type="InterPro" id="IPR006861">
    <property type="entry name" value="HABP4_PAIRBP1-bd"/>
</dbReference>
<dbReference type="VEuPathDB" id="FungiDB:PV10_09084"/>
<dbReference type="InterPro" id="IPR004827">
    <property type="entry name" value="bZIP"/>
</dbReference>
<feature type="compositionally biased region" description="Basic and acidic residues" evidence="6">
    <location>
        <begin position="684"/>
        <end position="701"/>
    </location>
</feature>
<dbReference type="AlphaFoldDB" id="A0A438N4B4"/>
<feature type="compositionally biased region" description="Polar residues" evidence="6">
    <location>
        <begin position="254"/>
        <end position="277"/>
    </location>
</feature>
<evidence type="ECO:0000259" key="7">
    <source>
        <dbReference type="PROSITE" id="PS00036"/>
    </source>
</evidence>
<evidence type="ECO:0000256" key="6">
    <source>
        <dbReference type="SAM" id="MobiDB-lite"/>
    </source>
</evidence>
<name>A0A438N4B4_EXOME</name>
<feature type="compositionally biased region" description="Acidic residues" evidence="6">
    <location>
        <begin position="578"/>
        <end position="587"/>
    </location>
</feature>
<feature type="coiled-coil region" evidence="5">
    <location>
        <begin position="90"/>
        <end position="117"/>
    </location>
</feature>
<accession>A0A438N4B4</accession>
<dbReference type="CDD" id="cd14688">
    <property type="entry name" value="bZIP_YAP"/>
    <property type="match status" value="1"/>
</dbReference>
<protein>
    <recommendedName>
        <fullName evidence="7">BZIP domain-containing protein</fullName>
    </recommendedName>
</protein>
<dbReference type="SMART" id="SM00338">
    <property type="entry name" value="BRLZ"/>
    <property type="match status" value="1"/>
</dbReference>
<feature type="compositionally biased region" description="Basic and acidic residues" evidence="6">
    <location>
        <begin position="509"/>
        <end position="529"/>
    </location>
</feature>
<evidence type="ECO:0000313" key="8">
    <source>
        <dbReference type="EMBL" id="RVX70574.1"/>
    </source>
</evidence>
<dbReference type="GO" id="GO:0005737">
    <property type="term" value="C:cytoplasm"/>
    <property type="evidence" value="ECO:0007669"/>
    <property type="project" value="UniProtKB-SubCell"/>
</dbReference>
<evidence type="ECO:0000256" key="1">
    <source>
        <dbReference type="ARBA" id="ARBA00004123"/>
    </source>
</evidence>
<dbReference type="VEuPathDB" id="FungiDB:PV10_09083"/>
<dbReference type="SUPFAM" id="SSF57959">
    <property type="entry name" value="Leucine zipper domain"/>
    <property type="match status" value="1"/>
</dbReference>
<dbReference type="OrthoDB" id="2285533at2759"/>
<comment type="subcellular location">
    <subcellularLocation>
        <location evidence="2">Cytoplasm</location>
    </subcellularLocation>
    <subcellularLocation>
        <location evidence="1">Nucleus</location>
    </subcellularLocation>
</comment>
<evidence type="ECO:0000256" key="4">
    <source>
        <dbReference type="ARBA" id="ARBA00023242"/>
    </source>
</evidence>
<gene>
    <name evidence="8" type="ORF">B0A52_05225</name>
</gene>
<dbReference type="GO" id="GO:0001228">
    <property type="term" value="F:DNA-binding transcription activator activity, RNA polymerase II-specific"/>
    <property type="evidence" value="ECO:0007669"/>
    <property type="project" value="TreeGrafter"/>
</dbReference>
<dbReference type="Pfam" id="PF09598">
    <property type="entry name" value="Stm1_N"/>
    <property type="match status" value="1"/>
</dbReference>
<keyword evidence="5" id="KW-0175">Coiled coil</keyword>
<feature type="region of interest" description="Disordered" evidence="6">
    <location>
        <begin position="1"/>
        <end position="81"/>
    </location>
</feature>
<evidence type="ECO:0000256" key="5">
    <source>
        <dbReference type="SAM" id="Coils"/>
    </source>
</evidence>
<dbReference type="Proteomes" id="UP000288859">
    <property type="component" value="Unassembled WGS sequence"/>
</dbReference>
<dbReference type="EMBL" id="NAJM01000022">
    <property type="protein sequence ID" value="RVX70574.1"/>
    <property type="molecule type" value="Genomic_DNA"/>
</dbReference>
<dbReference type="InterPro" id="IPR050936">
    <property type="entry name" value="AP-1-like"/>
</dbReference>
<dbReference type="PANTHER" id="PTHR40621:SF9">
    <property type="entry name" value="MEAB PROTEIN"/>
    <property type="match status" value="1"/>
</dbReference>
<evidence type="ECO:0000313" key="9">
    <source>
        <dbReference type="Proteomes" id="UP000288859"/>
    </source>
</evidence>
<dbReference type="InterPro" id="IPR019084">
    <property type="entry name" value="STM1-like_N"/>
</dbReference>
<dbReference type="GO" id="GO:0090575">
    <property type="term" value="C:RNA polymerase II transcription regulator complex"/>
    <property type="evidence" value="ECO:0007669"/>
    <property type="project" value="TreeGrafter"/>
</dbReference>
<feature type="domain" description="BZIP" evidence="7">
    <location>
        <begin position="71"/>
        <end position="85"/>
    </location>
</feature>
<evidence type="ECO:0000256" key="2">
    <source>
        <dbReference type="ARBA" id="ARBA00004496"/>
    </source>
</evidence>
<keyword evidence="3" id="KW-0963">Cytoplasm</keyword>
<feature type="compositionally biased region" description="Gly residues" evidence="6">
    <location>
        <begin position="490"/>
        <end position="499"/>
    </location>
</feature>
<dbReference type="PANTHER" id="PTHR40621">
    <property type="entry name" value="TRANSCRIPTION FACTOR KAPC-RELATED"/>
    <property type="match status" value="1"/>
</dbReference>